<dbReference type="Ensembl" id="ENSOMYT00000003082.2">
    <property type="protein sequence ID" value="ENSOMYP00000002760.2"/>
    <property type="gene ID" value="ENSOMYG00000001467.2"/>
</dbReference>
<protein>
    <submittedName>
        <fullName evidence="1">Uncharacterized protein</fullName>
    </submittedName>
</protein>
<evidence type="ECO:0000313" key="1">
    <source>
        <dbReference type="Ensembl" id="ENSOMYP00000002760.2"/>
    </source>
</evidence>
<name>A0A8C7LKT3_ONCMY</name>
<accession>A0A8C7LKT3</accession>
<reference evidence="1" key="1">
    <citation type="submission" date="2020-07" db="EMBL/GenBank/DDBJ databases">
        <title>A long reads based de novo assembly of the rainbow trout Arlee double haploid line genome.</title>
        <authorList>
            <person name="Gao G."/>
            <person name="Palti Y."/>
        </authorList>
    </citation>
    <scope>NUCLEOTIDE SEQUENCE [LARGE SCALE GENOMIC DNA]</scope>
</reference>
<keyword evidence="2" id="KW-1185">Reference proteome</keyword>
<reference evidence="1" key="2">
    <citation type="submission" date="2025-08" db="UniProtKB">
        <authorList>
            <consortium name="Ensembl"/>
        </authorList>
    </citation>
    <scope>IDENTIFICATION</scope>
</reference>
<reference evidence="1" key="3">
    <citation type="submission" date="2025-09" db="UniProtKB">
        <authorList>
            <consortium name="Ensembl"/>
        </authorList>
    </citation>
    <scope>IDENTIFICATION</scope>
</reference>
<organism evidence="1 2">
    <name type="scientific">Oncorhynchus mykiss</name>
    <name type="common">Rainbow trout</name>
    <name type="synonym">Salmo gairdneri</name>
    <dbReference type="NCBI Taxonomy" id="8022"/>
    <lineage>
        <taxon>Eukaryota</taxon>
        <taxon>Metazoa</taxon>
        <taxon>Chordata</taxon>
        <taxon>Craniata</taxon>
        <taxon>Vertebrata</taxon>
        <taxon>Euteleostomi</taxon>
        <taxon>Actinopterygii</taxon>
        <taxon>Neopterygii</taxon>
        <taxon>Teleostei</taxon>
        <taxon>Protacanthopterygii</taxon>
        <taxon>Salmoniformes</taxon>
        <taxon>Salmonidae</taxon>
        <taxon>Salmoninae</taxon>
        <taxon>Oncorhynchus</taxon>
    </lineage>
</organism>
<dbReference type="AlphaFoldDB" id="A0A8C7LKT3"/>
<dbReference type="Proteomes" id="UP000694395">
    <property type="component" value="Chromosome 1"/>
</dbReference>
<evidence type="ECO:0000313" key="2">
    <source>
        <dbReference type="Proteomes" id="UP000694395"/>
    </source>
</evidence>
<sequence length="74" mass="7778">QCLCLFFTHLPIGHPPVGRHDILVQGWATLIGVGVHKISELISGSRVCVPTSISTHAVRAGPSLLGALSSQSRP</sequence>
<proteinExistence type="predicted"/>